<dbReference type="STRING" id="797277.SAMN05216198_3779"/>
<keyword evidence="3" id="KW-1185">Reference proteome</keyword>
<gene>
    <name evidence="2" type="ORF">SAMN05216198_3779</name>
</gene>
<feature type="region of interest" description="Disordered" evidence="1">
    <location>
        <begin position="135"/>
        <end position="172"/>
    </location>
</feature>
<name>A0A1H1XXU3_9GAMM</name>
<sequence>MRHPGQPGAGRISVADGRALLVAHAPRMYLYGFSRQVTQALHSNCSTIGNRRHLRLRNRMPSTGSLYAPQHRSAFTPFNPITLLVQPTQIMHGIGVLLLRSQIEPVRGQISTILLKKHQCQITLRLAIAAVRRQEQRQPIRSPPPENEESVTQSRGAISAKATITLPRSSIP</sequence>
<proteinExistence type="predicted"/>
<accession>A0A1H1XXU3</accession>
<evidence type="ECO:0000256" key="1">
    <source>
        <dbReference type="SAM" id="MobiDB-lite"/>
    </source>
</evidence>
<reference evidence="3" key="1">
    <citation type="submission" date="2016-10" db="EMBL/GenBank/DDBJ databases">
        <authorList>
            <person name="Varghese N."/>
            <person name="Submissions S."/>
        </authorList>
    </citation>
    <scope>NUCLEOTIDE SEQUENCE [LARGE SCALE GENOMIC DNA]</scope>
    <source>
        <strain evidence="3">2SM5</strain>
    </source>
</reference>
<dbReference type="Proteomes" id="UP000243426">
    <property type="component" value="Chromosome I"/>
</dbReference>
<dbReference type="AlphaFoldDB" id="A0A1H1XXU3"/>
<evidence type="ECO:0000313" key="2">
    <source>
        <dbReference type="EMBL" id="SDT14064.1"/>
    </source>
</evidence>
<evidence type="ECO:0000313" key="3">
    <source>
        <dbReference type="Proteomes" id="UP000243426"/>
    </source>
</evidence>
<protein>
    <submittedName>
        <fullName evidence="2">Uncharacterized protein</fullName>
    </submittedName>
</protein>
<dbReference type="EMBL" id="LT629748">
    <property type="protein sequence ID" value="SDT14064.1"/>
    <property type="molecule type" value="Genomic_DNA"/>
</dbReference>
<organism evidence="2 3">
    <name type="scientific">Halopseudomonas litoralis</name>
    <dbReference type="NCBI Taxonomy" id="797277"/>
    <lineage>
        <taxon>Bacteria</taxon>
        <taxon>Pseudomonadati</taxon>
        <taxon>Pseudomonadota</taxon>
        <taxon>Gammaproteobacteria</taxon>
        <taxon>Pseudomonadales</taxon>
        <taxon>Pseudomonadaceae</taxon>
        <taxon>Halopseudomonas</taxon>
    </lineage>
</organism>